<feature type="region of interest" description="Disordered" evidence="1">
    <location>
        <begin position="1"/>
        <end position="93"/>
    </location>
</feature>
<feature type="transmembrane region" description="Helical" evidence="2">
    <location>
        <begin position="250"/>
        <end position="276"/>
    </location>
</feature>
<comment type="caution">
    <text evidence="3">The sequence shown here is derived from an EMBL/GenBank/DDBJ whole genome shotgun (WGS) entry which is preliminary data.</text>
</comment>
<evidence type="ECO:0000256" key="1">
    <source>
        <dbReference type="SAM" id="MobiDB-lite"/>
    </source>
</evidence>
<feature type="transmembrane region" description="Helical" evidence="2">
    <location>
        <begin position="469"/>
        <end position="489"/>
    </location>
</feature>
<dbReference type="PANTHER" id="PTHR36844">
    <property type="entry name" value="PROTEASE PRSW"/>
    <property type="match status" value="1"/>
</dbReference>
<keyword evidence="3" id="KW-0482">Metalloprotease</keyword>
<evidence type="ECO:0000313" key="4">
    <source>
        <dbReference type="Proteomes" id="UP000432464"/>
    </source>
</evidence>
<dbReference type="AlphaFoldDB" id="A0A6I3L8Y3"/>
<feature type="region of interest" description="Disordered" evidence="1">
    <location>
        <begin position="124"/>
        <end position="209"/>
    </location>
</feature>
<feature type="transmembrane region" description="Helical" evidence="2">
    <location>
        <begin position="226"/>
        <end position="244"/>
    </location>
</feature>
<dbReference type="EMBL" id="WMBB01000021">
    <property type="protein sequence ID" value="MTE17234.1"/>
    <property type="molecule type" value="Genomic_DNA"/>
</dbReference>
<keyword evidence="3" id="KW-0645">Protease</keyword>
<keyword evidence="3" id="KW-0378">Hydrolase</keyword>
<dbReference type="PANTHER" id="PTHR36844:SF1">
    <property type="entry name" value="PROTEASE PRSW"/>
    <property type="match status" value="1"/>
</dbReference>
<feature type="compositionally biased region" description="Basic residues" evidence="1">
    <location>
        <begin position="128"/>
        <end position="140"/>
    </location>
</feature>
<accession>A0A6I3L8Y3</accession>
<protein>
    <submittedName>
        <fullName evidence="3">PrsW family intramembrane metalloprotease</fullName>
    </submittedName>
</protein>
<keyword evidence="2" id="KW-0472">Membrane</keyword>
<name>A0A6I3L8Y3_9NOCA</name>
<feature type="transmembrane region" description="Helical" evidence="2">
    <location>
        <begin position="436"/>
        <end position="457"/>
    </location>
</feature>
<evidence type="ECO:0000256" key="2">
    <source>
        <dbReference type="SAM" id="Phobius"/>
    </source>
</evidence>
<keyword evidence="2" id="KW-0812">Transmembrane</keyword>
<feature type="compositionally biased region" description="Basic residues" evidence="1">
    <location>
        <begin position="80"/>
        <end position="91"/>
    </location>
</feature>
<feature type="transmembrane region" description="Helical" evidence="2">
    <location>
        <begin position="288"/>
        <end position="309"/>
    </location>
</feature>
<proteinExistence type="predicted"/>
<organism evidence="3 4">
    <name type="scientific">Nocardia aurantiaca</name>
    <dbReference type="NCBI Taxonomy" id="2675850"/>
    <lineage>
        <taxon>Bacteria</taxon>
        <taxon>Bacillati</taxon>
        <taxon>Actinomycetota</taxon>
        <taxon>Actinomycetes</taxon>
        <taxon>Mycobacteriales</taxon>
        <taxon>Nocardiaceae</taxon>
        <taxon>Nocardia</taxon>
    </lineage>
</organism>
<feature type="transmembrane region" description="Helical" evidence="2">
    <location>
        <begin position="399"/>
        <end position="429"/>
    </location>
</feature>
<sequence length="582" mass="63761">MVNSRQAPGGRNASALPDVAPEGREGGKHGAPCTFGSPRDRGGGSTGRRPGGASAAVGGGAGPRDRRRRRGQHHIDRDRHRVRARRHRPGQCHRLPDARADAAAGDRRRIHRGPEIRYRRPAAVGVGGRRHHRLRHRRTAHAAAAARGRSHRALRRGSGGRRRLPRPHLRAARHRGRGVRGGRQRGRGRDRPGHRPNPGSRIPRDRGRAELEQGDRGMSWFQPRSLLFWVYCLAVMAGPLLFLLQAAGQVWFAGAPALAALPITAATLLVIGRILFALDPFRARRHLGAPMVMGAMWGATVWTGLAMWANDHLSRVIANLFGDRFAVNWSAAIAAPIDEEYIKAIGIAVVATLFRARLTRPMHGLLLGATVGLGAQIAEDCLYSTQTALSSPQDPVVDVILVAVLRLVTALTSHWVMSALAGVGIVLALIRTDRSWLWRLGVFALFYALAFTMHFLFDAPRPPGPALLSTYLPILIDLVIFAIAYAWVLTTERRWFRELIGRPAARSVGTEAGLEPLLTYHRRRKARAALRHSTGWTRKQVLAYERGLLDRVTDLDLVAPQQPSPLSGFGMGPGGGGGRYSW</sequence>
<evidence type="ECO:0000313" key="3">
    <source>
        <dbReference type="EMBL" id="MTE17234.1"/>
    </source>
</evidence>
<gene>
    <name evidence="3" type="ORF">GLP40_31420</name>
</gene>
<reference evidence="3 4" key="1">
    <citation type="submission" date="2019-11" db="EMBL/GenBank/DDBJ databases">
        <title>Nocardia sp. nov. CT2-14 isolated from soil.</title>
        <authorList>
            <person name="Kanchanasin P."/>
            <person name="Tanasupawat S."/>
            <person name="Yuki M."/>
            <person name="Kudo T."/>
        </authorList>
    </citation>
    <scope>NUCLEOTIDE SEQUENCE [LARGE SCALE GENOMIC DNA]</scope>
    <source>
        <strain evidence="3 4">CT2-14</strain>
    </source>
</reference>
<dbReference type="GO" id="GO:0008237">
    <property type="term" value="F:metallopeptidase activity"/>
    <property type="evidence" value="ECO:0007669"/>
    <property type="project" value="UniProtKB-KW"/>
</dbReference>
<dbReference type="InterPro" id="IPR026898">
    <property type="entry name" value="PrsW"/>
</dbReference>
<keyword evidence="2" id="KW-1133">Transmembrane helix</keyword>
<dbReference type="Proteomes" id="UP000432464">
    <property type="component" value="Unassembled WGS sequence"/>
</dbReference>
<dbReference type="Pfam" id="PF13367">
    <property type="entry name" value="PrsW-protease"/>
    <property type="match status" value="1"/>
</dbReference>
<feature type="compositionally biased region" description="Basic residues" evidence="1">
    <location>
        <begin position="148"/>
        <end position="186"/>
    </location>
</feature>
<keyword evidence="4" id="KW-1185">Reference proteome</keyword>
<dbReference type="GO" id="GO:0006508">
    <property type="term" value="P:proteolysis"/>
    <property type="evidence" value="ECO:0007669"/>
    <property type="project" value="UniProtKB-KW"/>
</dbReference>